<feature type="region of interest" description="Disordered" evidence="1">
    <location>
        <begin position="84"/>
        <end position="104"/>
    </location>
</feature>
<evidence type="ECO:0000256" key="1">
    <source>
        <dbReference type="SAM" id="MobiDB-lite"/>
    </source>
</evidence>
<organism evidence="2 3">
    <name type="scientific">Piliocolobus tephrosceles</name>
    <name type="common">Ugandan red Colobus</name>
    <dbReference type="NCBI Taxonomy" id="591936"/>
    <lineage>
        <taxon>Eukaryota</taxon>
        <taxon>Metazoa</taxon>
        <taxon>Chordata</taxon>
        <taxon>Craniata</taxon>
        <taxon>Vertebrata</taxon>
        <taxon>Euteleostomi</taxon>
        <taxon>Mammalia</taxon>
        <taxon>Eutheria</taxon>
        <taxon>Euarchontoglires</taxon>
        <taxon>Primates</taxon>
        <taxon>Haplorrhini</taxon>
        <taxon>Catarrhini</taxon>
        <taxon>Cercopithecidae</taxon>
        <taxon>Colobinae</taxon>
        <taxon>Piliocolobus</taxon>
    </lineage>
</organism>
<keyword evidence="3" id="KW-1185">Reference proteome</keyword>
<evidence type="ECO:0000313" key="2">
    <source>
        <dbReference type="Ensembl" id="ENSPTEP00000019112.1"/>
    </source>
</evidence>
<dbReference type="Proteomes" id="UP000694416">
    <property type="component" value="Unplaced"/>
</dbReference>
<accession>A0A8C9HNA1</accession>
<evidence type="ECO:0000313" key="3">
    <source>
        <dbReference type="Proteomes" id="UP000694416"/>
    </source>
</evidence>
<sequence>MPLLSEGASSSVVSSVLLCFFQTCNTFIKAPSGFPTDASSIVKKEETALIMKDDRTACISPQLPSVMLASGARLFFICHRKNRNSSRRPYTHPREELATHGIPE</sequence>
<dbReference type="Ensembl" id="ENSPTET00000027960.1">
    <property type="protein sequence ID" value="ENSPTEP00000019112.1"/>
    <property type="gene ID" value="ENSPTEG00000020496.1"/>
</dbReference>
<name>A0A8C9HNA1_9PRIM</name>
<proteinExistence type="predicted"/>
<reference evidence="2" key="1">
    <citation type="submission" date="2025-08" db="UniProtKB">
        <authorList>
            <consortium name="Ensembl"/>
        </authorList>
    </citation>
    <scope>IDENTIFICATION</scope>
</reference>
<protein>
    <submittedName>
        <fullName evidence="2">Uncharacterized protein</fullName>
    </submittedName>
</protein>
<dbReference type="AlphaFoldDB" id="A0A8C9HNA1"/>
<feature type="compositionally biased region" description="Basic and acidic residues" evidence="1">
    <location>
        <begin position="92"/>
        <end position="104"/>
    </location>
</feature>
<reference evidence="2" key="2">
    <citation type="submission" date="2025-09" db="UniProtKB">
        <authorList>
            <consortium name="Ensembl"/>
        </authorList>
    </citation>
    <scope>IDENTIFICATION</scope>
</reference>